<dbReference type="AlphaFoldDB" id="A0AAT9LDW3"/>
<dbReference type="Pfam" id="PF17253">
    <property type="entry name" value="DUF5320"/>
    <property type="match status" value="1"/>
</dbReference>
<organism evidence="2">
    <name type="scientific">Candidatus Fermentithermobacillus carboniphilus</name>
    <dbReference type="NCBI Taxonomy" id="3085328"/>
    <lineage>
        <taxon>Bacteria</taxon>
        <taxon>Bacillati</taxon>
        <taxon>Bacillota</taxon>
        <taxon>Candidatus Fermentithermobacillia</taxon>
        <taxon>Candidatus Fermentithermobacillales</taxon>
        <taxon>Candidatus Fermentithermobacillaceae</taxon>
        <taxon>Candidatus Fermentithermobacillus</taxon>
    </lineage>
</organism>
<dbReference type="KEGG" id="fcz:IMF26_03895"/>
<accession>A0AAT9LDW3</accession>
<name>A0AAT9LDW3_9FIRM</name>
<reference evidence="2" key="2">
    <citation type="journal article" date="2023" name="Biology">
        <title>Prokaryotic Life Associated with Coal-Fire Gas Vents Revealed by Metagenomics.</title>
        <authorList>
            <person name="Kadnikov V.V."/>
            <person name="Mardanov A.V."/>
            <person name="Beletsky A.V."/>
            <person name="Karnachuk O.V."/>
            <person name="Ravin N.V."/>
        </authorList>
    </citation>
    <scope>NUCLEOTIDE SEQUENCE</scope>
    <source>
        <strain evidence="2">Bu02</strain>
    </source>
</reference>
<reference evidence="2" key="1">
    <citation type="submission" date="2020-10" db="EMBL/GenBank/DDBJ databases">
        <authorList>
            <person name="Kadnikov V."/>
            <person name="Beletsky A.V."/>
            <person name="Mardanov A.V."/>
            <person name="Karnachuk O.V."/>
            <person name="Ravin N.V."/>
        </authorList>
    </citation>
    <scope>NUCLEOTIDE SEQUENCE</scope>
    <source>
        <strain evidence="2">Bu02</strain>
    </source>
</reference>
<keyword evidence="1" id="KW-0175">Coiled coil</keyword>
<feature type="coiled-coil region" evidence="1">
    <location>
        <begin position="96"/>
        <end position="130"/>
    </location>
</feature>
<proteinExistence type="predicted"/>
<evidence type="ECO:0000313" key="2">
    <source>
        <dbReference type="EMBL" id="QUL99208.1"/>
    </source>
</evidence>
<dbReference type="EMBL" id="CP062796">
    <property type="protein sequence ID" value="QUL99208.1"/>
    <property type="molecule type" value="Genomic_DNA"/>
</dbReference>
<gene>
    <name evidence="2" type="ORF">IMF26_03895</name>
</gene>
<dbReference type="InterPro" id="IPR035205">
    <property type="entry name" value="DUF5320"/>
</dbReference>
<evidence type="ECO:0000256" key="1">
    <source>
        <dbReference type="SAM" id="Coils"/>
    </source>
</evidence>
<protein>
    <submittedName>
        <fullName evidence="2">DUF5320 domain-containing protein</fullName>
    </submittedName>
</protein>
<sequence>MPRGDGTGPLGLGPMTGRGLGYCAGFPVPGYMNPGPGLGLRRGVYYGWGRGFGRGYGRGFRWFWRRPLGWVPYAAPYYPIHPWYVPLKYPVPVDEETALKNEAQALKQEIKFLEDRLAEIDENIKSLGREDKGQDKERDEQ</sequence>